<evidence type="ECO:0000256" key="3">
    <source>
        <dbReference type="SAM" id="Coils"/>
    </source>
</evidence>
<dbReference type="InterPro" id="IPR014002">
    <property type="entry name" value="Agenet_dom_plant"/>
</dbReference>
<feature type="domain" description="Agenet" evidence="5">
    <location>
        <begin position="237"/>
        <end position="293"/>
    </location>
</feature>
<proteinExistence type="predicted"/>
<evidence type="ECO:0000256" key="2">
    <source>
        <dbReference type="ARBA" id="ARBA00022604"/>
    </source>
</evidence>
<reference evidence="6 7" key="1">
    <citation type="journal article" date="2018" name="Nat. Genet.">
        <title>The Rosa genome provides new insights in the design of modern roses.</title>
        <authorList>
            <person name="Bendahmane M."/>
        </authorList>
    </citation>
    <scope>NUCLEOTIDE SEQUENCE [LARGE SCALE GENOMIC DNA]</scope>
    <source>
        <strain evidence="7">cv. Old Blush</strain>
    </source>
</reference>
<dbReference type="SMART" id="SM00743">
    <property type="entry name" value="Agenet"/>
    <property type="match status" value="4"/>
</dbReference>
<feature type="region of interest" description="Disordered" evidence="4">
    <location>
        <begin position="371"/>
        <end position="398"/>
    </location>
</feature>
<dbReference type="CDD" id="cd20406">
    <property type="entry name" value="Tudor_Agenet_AtDUF_rpt2_4"/>
    <property type="match status" value="2"/>
</dbReference>
<evidence type="ECO:0000313" key="6">
    <source>
        <dbReference type="EMBL" id="PRQ59701.1"/>
    </source>
</evidence>
<keyword evidence="1" id="KW-0813">Transport</keyword>
<organism evidence="6 7">
    <name type="scientific">Rosa chinensis</name>
    <name type="common">China rose</name>
    <dbReference type="NCBI Taxonomy" id="74649"/>
    <lineage>
        <taxon>Eukaryota</taxon>
        <taxon>Viridiplantae</taxon>
        <taxon>Streptophyta</taxon>
        <taxon>Embryophyta</taxon>
        <taxon>Tracheophyta</taxon>
        <taxon>Spermatophyta</taxon>
        <taxon>Magnoliopsida</taxon>
        <taxon>eudicotyledons</taxon>
        <taxon>Gunneridae</taxon>
        <taxon>Pentapetalae</taxon>
        <taxon>rosids</taxon>
        <taxon>fabids</taxon>
        <taxon>Rosales</taxon>
        <taxon>Rosaceae</taxon>
        <taxon>Rosoideae</taxon>
        <taxon>Rosoideae incertae sedis</taxon>
        <taxon>Rosa</taxon>
    </lineage>
</organism>
<evidence type="ECO:0000256" key="1">
    <source>
        <dbReference type="ARBA" id="ARBA00022448"/>
    </source>
</evidence>
<keyword evidence="7" id="KW-1185">Reference proteome</keyword>
<evidence type="ECO:0000313" key="7">
    <source>
        <dbReference type="Proteomes" id="UP000238479"/>
    </source>
</evidence>
<comment type="caution">
    <text evidence="6">The sequence shown here is derived from an EMBL/GenBank/DDBJ whole genome shotgun (WGS) entry which is preliminary data.</text>
</comment>
<protein>
    <submittedName>
        <fullName evidence="6">Putative Agenet-like domain-containing protein</fullName>
    </submittedName>
</protein>
<dbReference type="CDD" id="cd20405">
    <property type="entry name" value="Tudor_Agenet_AtDUF_rpt1_3"/>
    <property type="match status" value="1"/>
</dbReference>
<dbReference type="AlphaFoldDB" id="A0A2P6SM09"/>
<accession>A0A2P6SM09</accession>
<dbReference type="PANTHER" id="PTHR31917">
    <property type="entry name" value="AGENET DOMAIN-CONTAINING PROTEIN-RELATED"/>
    <property type="match status" value="1"/>
</dbReference>
<feature type="region of interest" description="Disordered" evidence="4">
    <location>
        <begin position="507"/>
        <end position="537"/>
    </location>
</feature>
<name>A0A2P6SM09_ROSCH</name>
<dbReference type="Pfam" id="PF05641">
    <property type="entry name" value="Agenet"/>
    <property type="match status" value="2"/>
</dbReference>
<dbReference type="Gramene" id="PRQ59701">
    <property type="protein sequence ID" value="PRQ59701"/>
    <property type="gene ID" value="RchiOBHm_Chr1g0373081"/>
</dbReference>
<gene>
    <name evidence="6" type="ORF">RchiOBHm_Chr1g0373081</name>
</gene>
<feature type="compositionally biased region" description="Polar residues" evidence="4">
    <location>
        <begin position="345"/>
        <end position="354"/>
    </location>
</feature>
<feature type="coiled-coil region" evidence="3">
    <location>
        <begin position="835"/>
        <end position="914"/>
    </location>
</feature>
<dbReference type="EMBL" id="PDCK01000039">
    <property type="protein sequence ID" value="PRQ59701.1"/>
    <property type="molecule type" value="Genomic_DNA"/>
</dbReference>
<dbReference type="InterPro" id="IPR008395">
    <property type="entry name" value="Agenet-like_dom"/>
</dbReference>
<dbReference type="InterPro" id="IPR007930">
    <property type="entry name" value="DUF724"/>
</dbReference>
<feature type="region of interest" description="Disordered" evidence="4">
    <location>
        <begin position="418"/>
        <end position="449"/>
    </location>
</feature>
<feature type="domain" description="Agenet" evidence="5">
    <location>
        <begin position="11"/>
        <end position="94"/>
    </location>
</feature>
<dbReference type="PANTHER" id="PTHR31917:SF151">
    <property type="entry name" value="AGENET DOMAIN-CONTAINING PROTEIN"/>
    <property type="match status" value="1"/>
</dbReference>
<sequence>MAKPSSNTRTSFWRRGAKVEVRTEEEGFHGAWFPATILEPPSNPSSVLGRKRKSFNSNKVLVQYNTFVTEKDPTKPLTEYTNVMFLRPSPPVEAPGKTFEAGEDVDAFHNDAWWPGVVMSVEGGDRYRVGFRDPPELLVLGRSELRSHLDWVNEIWSRPYKKRMKESMYSPGTPIEVRLVKEHLWSAWIPAIYSGALGGNLFLVQYRSLKNSDKDGIATVAVSDHQIRPRPPRHNETGFCLLDMVDAFHDMSWWVGSITNVLPDKKYIVTFKLTDEQKEFSRSELRLHMEWIDKKWESDFSRFGSAMDDIEQTQHTFTNSRNSAVATLLKRSPATKDSTGEENPYASSQKNQMKQLGPCIDKSAYRKTTNELKRLDQPNDDATFLSPTPSKKLKRHPEESVSIDEVYVRRTPIKISNEKGPVGDGVKTGSLLGEPGRQRKSQFDGSSPPLKIHVAVKKGSRMDKADEECIGDEHVMDKTESSGIQSDSEVTRRSLAGNYSLLHLKEINQHDEDGVSNQTKVKDSEDSTRNGTTEASGMEVQVTVPGLSAKPAAHDQPVSLCTDEMPSEYTIECSVNPVDEMHSQCTLNQDGKMFHEGTMECAGNPAATTNQQIPVAEAGLPGKTPTHDQPLPLCMYKMHSEKSMEGSSSEDPTEDGKAQATAMEVEVAGTEISSEAPLPDQPLLLCDMDSENTLEGNPAGTARTTLHDQFQASSIAEMYSEHTTEGSCKRAGTAKLTGRQGEAGITSEIEQEDTPHLPFVKKSPFWKMLESMDAFRRFPQQPHFKPLLKVKMLCREGLALGGMHIFAAVVEYTLKLQVDDPSDSINDILEALVELERLGFDVKALQVRLNELQDMKLRFAELKNKSDGVKILITNCTHERNKGSEVISGMDAEINDLEEKIREIQSKRAKAVSERAAKDSEISMLESEANAINEGIQSIEHDFQNLAAAAW</sequence>
<keyword evidence="3" id="KW-0175">Coiled coil</keyword>
<dbReference type="Proteomes" id="UP000238479">
    <property type="component" value="Chromosome 1"/>
</dbReference>
<feature type="domain" description="Agenet" evidence="5">
    <location>
        <begin position="97"/>
        <end position="153"/>
    </location>
</feature>
<feature type="domain" description="Agenet" evidence="5">
    <location>
        <begin position="167"/>
        <end position="235"/>
    </location>
</feature>
<evidence type="ECO:0000256" key="4">
    <source>
        <dbReference type="SAM" id="MobiDB-lite"/>
    </source>
</evidence>
<dbReference type="Pfam" id="PF05266">
    <property type="entry name" value="DUF724"/>
    <property type="match status" value="1"/>
</dbReference>
<dbReference type="OMA" id="RERHAIN"/>
<keyword evidence="2" id="KW-0341">Growth regulation</keyword>
<evidence type="ECO:0000259" key="5">
    <source>
        <dbReference type="SMART" id="SM00743"/>
    </source>
</evidence>
<feature type="region of interest" description="Disordered" evidence="4">
    <location>
        <begin position="331"/>
        <end position="357"/>
    </location>
</feature>